<dbReference type="Pfam" id="PF00482">
    <property type="entry name" value="T2SSF"/>
    <property type="match status" value="2"/>
</dbReference>
<feature type="domain" description="Type II secretion system protein GspF" evidence="9">
    <location>
        <begin position="46"/>
        <end position="169"/>
    </location>
</feature>
<dbReference type="STRING" id="1797988.A3I35_04055"/>
<dbReference type="InterPro" id="IPR018076">
    <property type="entry name" value="T2SS_GspF_dom"/>
</dbReference>
<evidence type="ECO:0000256" key="2">
    <source>
        <dbReference type="ARBA" id="ARBA00005745"/>
    </source>
</evidence>
<keyword evidence="6 8" id="KW-1133">Transmembrane helix</keyword>
<feature type="transmembrane region" description="Helical" evidence="8">
    <location>
        <begin position="353"/>
        <end position="374"/>
    </location>
</feature>
<dbReference type="EMBL" id="MFFV01000050">
    <property type="protein sequence ID" value="OGF18680.1"/>
    <property type="molecule type" value="Genomic_DNA"/>
</dbReference>
<dbReference type="GO" id="GO:0005886">
    <property type="term" value="C:plasma membrane"/>
    <property type="evidence" value="ECO:0007669"/>
    <property type="project" value="UniProtKB-SubCell"/>
</dbReference>
<keyword evidence="5 8" id="KW-0812">Transmembrane</keyword>
<gene>
    <name evidence="10" type="ORF">A3I35_04055</name>
</gene>
<comment type="similarity">
    <text evidence="2">Belongs to the GSP F family.</text>
</comment>
<keyword evidence="7 8" id="KW-0472">Membrane</keyword>
<dbReference type="PRINTS" id="PR00812">
    <property type="entry name" value="BCTERIALGSPF"/>
</dbReference>
<evidence type="ECO:0000259" key="9">
    <source>
        <dbReference type="Pfam" id="PF00482"/>
    </source>
</evidence>
<evidence type="ECO:0000256" key="3">
    <source>
        <dbReference type="ARBA" id="ARBA00022475"/>
    </source>
</evidence>
<feature type="transmembrane region" description="Helical" evidence="8">
    <location>
        <begin position="146"/>
        <end position="168"/>
    </location>
</feature>
<dbReference type="InterPro" id="IPR042094">
    <property type="entry name" value="T2SS_GspF_sf"/>
</dbReference>
<dbReference type="InterPro" id="IPR003004">
    <property type="entry name" value="GspF/PilC"/>
</dbReference>
<dbReference type="PANTHER" id="PTHR30012">
    <property type="entry name" value="GENERAL SECRETION PATHWAY PROTEIN"/>
    <property type="match status" value="1"/>
</dbReference>
<organism evidence="10 11">
    <name type="scientific">Candidatus Falkowbacteria bacterium RIFCSPLOWO2_02_FULL_45_15</name>
    <dbReference type="NCBI Taxonomy" id="1797988"/>
    <lineage>
        <taxon>Bacteria</taxon>
        <taxon>Candidatus Falkowiibacteriota</taxon>
    </lineage>
</organism>
<dbReference type="Proteomes" id="UP000177878">
    <property type="component" value="Unassembled WGS sequence"/>
</dbReference>
<dbReference type="AlphaFoldDB" id="A0A1F5RW81"/>
<sequence length="380" mass="41997">MLKEEQLKSTPAVAEPAAAKANRTAADINDWLLRFQHIPVTEKLFFVQHLGVMIKAGISLAKALEMLGKQTANKRFQAVIQNLHQDVNKGGTLAAALKRYPGVFDELFANMVAAGEASGTLEEVLKSIYLQLKRNHQLTTKIRGALMYPMVILFAMGTIGTGVMIFVVPKFISIFKDAKIELPLMTKLLIAASDLIVNNGLMATVIGLIALIIIIKLSTLPAVKSWLHWLWLKLPVLGPIVKKINLARFARTMSSLLKTDIKIVESFKIASTTVNNIQYKKSLLQAAEKVKKGVLINQVLDDYPELYNHVIRQMVTVGEETGELDKILEEIAGFYEEEVEEIMNTLPTIIEPVIILALAVVIGLMAVAIIMPMYSLTNAI</sequence>
<evidence type="ECO:0000313" key="11">
    <source>
        <dbReference type="Proteomes" id="UP000177878"/>
    </source>
</evidence>
<dbReference type="FunFam" id="1.20.81.30:FF:000001">
    <property type="entry name" value="Type II secretion system protein F"/>
    <property type="match status" value="2"/>
</dbReference>
<evidence type="ECO:0000256" key="4">
    <source>
        <dbReference type="ARBA" id="ARBA00022519"/>
    </source>
</evidence>
<accession>A0A1F5RW81</accession>
<evidence type="ECO:0000256" key="8">
    <source>
        <dbReference type="SAM" id="Phobius"/>
    </source>
</evidence>
<evidence type="ECO:0000256" key="1">
    <source>
        <dbReference type="ARBA" id="ARBA00004429"/>
    </source>
</evidence>
<proteinExistence type="inferred from homology"/>
<dbReference type="Gene3D" id="1.20.81.30">
    <property type="entry name" value="Type II secretion system (T2SS), domain F"/>
    <property type="match status" value="2"/>
</dbReference>
<comment type="subcellular location">
    <subcellularLocation>
        <location evidence="1">Cell inner membrane</location>
        <topology evidence="1">Multi-pass membrane protein</topology>
    </subcellularLocation>
</comment>
<name>A0A1F5RW81_9BACT</name>
<evidence type="ECO:0000256" key="7">
    <source>
        <dbReference type="ARBA" id="ARBA00023136"/>
    </source>
</evidence>
<reference evidence="10 11" key="1">
    <citation type="journal article" date="2016" name="Nat. Commun.">
        <title>Thousands of microbial genomes shed light on interconnected biogeochemical processes in an aquifer system.</title>
        <authorList>
            <person name="Anantharaman K."/>
            <person name="Brown C.T."/>
            <person name="Hug L.A."/>
            <person name="Sharon I."/>
            <person name="Castelle C.J."/>
            <person name="Probst A.J."/>
            <person name="Thomas B.C."/>
            <person name="Singh A."/>
            <person name="Wilkins M.J."/>
            <person name="Karaoz U."/>
            <person name="Brodie E.L."/>
            <person name="Williams K.H."/>
            <person name="Hubbard S.S."/>
            <person name="Banfield J.F."/>
        </authorList>
    </citation>
    <scope>NUCLEOTIDE SEQUENCE [LARGE SCALE GENOMIC DNA]</scope>
</reference>
<comment type="caution">
    <text evidence="10">The sequence shown here is derived from an EMBL/GenBank/DDBJ whole genome shotgun (WGS) entry which is preliminary data.</text>
</comment>
<keyword evidence="4" id="KW-0997">Cell inner membrane</keyword>
<feature type="domain" description="Type II secretion system protein GspF" evidence="9">
    <location>
        <begin position="249"/>
        <end position="372"/>
    </location>
</feature>
<evidence type="ECO:0000256" key="5">
    <source>
        <dbReference type="ARBA" id="ARBA00022692"/>
    </source>
</evidence>
<dbReference type="PANTHER" id="PTHR30012:SF0">
    <property type="entry name" value="TYPE II SECRETION SYSTEM PROTEIN F-RELATED"/>
    <property type="match status" value="1"/>
</dbReference>
<evidence type="ECO:0000256" key="6">
    <source>
        <dbReference type="ARBA" id="ARBA00022989"/>
    </source>
</evidence>
<feature type="transmembrane region" description="Helical" evidence="8">
    <location>
        <begin position="188"/>
        <end position="215"/>
    </location>
</feature>
<evidence type="ECO:0000313" key="10">
    <source>
        <dbReference type="EMBL" id="OGF18680.1"/>
    </source>
</evidence>
<keyword evidence="3" id="KW-1003">Cell membrane</keyword>
<protein>
    <recommendedName>
        <fullName evidence="9">Type II secretion system protein GspF domain-containing protein</fullName>
    </recommendedName>
</protein>